<dbReference type="GO" id="GO:0005634">
    <property type="term" value="C:nucleus"/>
    <property type="evidence" value="ECO:0007669"/>
    <property type="project" value="TreeGrafter"/>
</dbReference>
<gene>
    <name evidence="10" type="ORF">BCR39DRAFT_465497</name>
</gene>
<evidence type="ECO:0000313" key="11">
    <source>
        <dbReference type="Proteomes" id="UP000193986"/>
    </source>
</evidence>
<dbReference type="InterPro" id="IPR018944">
    <property type="entry name" value="DNA_pol_lambd_fingers_domain"/>
</dbReference>
<dbReference type="InterPro" id="IPR028207">
    <property type="entry name" value="DNA_pol_B_palm_palm"/>
</dbReference>
<evidence type="ECO:0000256" key="7">
    <source>
        <dbReference type="ARBA" id="ARBA00023239"/>
    </source>
</evidence>
<keyword evidence="6" id="KW-0235">DNA replication</keyword>
<dbReference type="InterPro" id="IPR036420">
    <property type="entry name" value="BRCT_dom_sf"/>
</dbReference>
<dbReference type="InterPro" id="IPR027421">
    <property type="entry name" value="DNA_pol_lamdba_lyase_dom_sf"/>
</dbReference>
<dbReference type="GO" id="GO:0003677">
    <property type="term" value="F:DNA binding"/>
    <property type="evidence" value="ECO:0007669"/>
    <property type="project" value="InterPro"/>
</dbReference>
<sequence length="838" mass="93576">MPKDTLFPTHRVDFWSELDELDRSGDLEESDEEAEAFDRSIQQEVEAKRVKRHERPERPIDEEEAGLLPIVDEDQLGLTASSHQALPSFHASQILFHSTPKQLRDLSTLPSVDTPLDDTPGATESHQPAGVLDTPENIASPIDTPSSSSRRLTGTGEGRGRRDDPATPVPLGTEAFKNLKGKKDFQTLTKHFELFSKGISKDVTANNANVKGKGKAKAQKSDSMLIAGLGGRVLEGLRFCVPPELGQVGKHKQRWDIISKLGGQVVLQPDTSITHIIYDGRSQIALARELGLKSLSELPEGTVCVRWDWVVQCKLAGRLLDTSQFLSFPKTFTKMISAKAVPATRRLADITSLLSRGTSDSDTESPVKRPRIPSSAIPAIPRPDVFATTRTKKPFLNPWRSELKIVPTVDTVHALPKGPGWKFGKGDDRDDLDDILSALKDGTIYEEECFTSARGMPYCCYHHVVIAHYIRSQSANPDSRGDRFKCGQDHDGTERSTNAGPNEWLAKKFEDLHDMYLGVQGKNQFAIRQYQQGELFFPSCCTPWIITSGKDARRIKGVGQSIADRIDEFISGEPGRAYYEDTEKARIVAVLKDVYGVGETFANELYKRGARSIRDLKEKDFGLTPGQNIGVELYEDLNTRIPREECRAIYELIASKARAIDPKIWVEIMGSYRRGQEDSGDVDILITRDTDDGLTHEGLLKSLVIGLKENGVITHDLSVPSQWDALEAKWMGVGKVPGGRYRRIDILCIPFDQWGAALIYFTGNISDILCLKQFNRSLRLYARKKGYSLNQRGLYVGVIRDKGGLKMTEGEFAVITKTEQEIFDVLGLRWRHPHLRRP</sequence>
<dbReference type="OrthoDB" id="205514at2759"/>
<comment type="cofactor">
    <cofactor evidence="1">
        <name>Mn(2+)</name>
        <dbReference type="ChEBI" id="CHEBI:29035"/>
    </cofactor>
</comment>
<dbReference type="PRINTS" id="PR00870">
    <property type="entry name" value="DNAPOLXBETA"/>
</dbReference>
<dbReference type="InParanoid" id="A0A1Y2BAG1"/>
<evidence type="ECO:0000256" key="8">
    <source>
        <dbReference type="SAM" id="MobiDB-lite"/>
    </source>
</evidence>
<dbReference type="PANTHER" id="PTHR11276">
    <property type="entry name" value="DNA POLYMERASE TYPE-X FAMILY MEMBER"/>
    <property type="match status" value="1"/>
</dbReference>
<dbReference type="Gene3D" id="1.10.150.20">
    <property type="entry name" value="5' to 3' exonuclease, C-terminal subdomain"/>
    <property type="match status" value="1"/>
</dbReference>
<evidence type="ECO:0000256" key="3">
    <source>
        <dbReference type="ARBA" id="ARBA00022634"/>
    </source>
</evidence>
<keyword evidence="3" id="KW-0237">DNA synthesis</keyword>
<dbReference type="SMART" id="SM00483">
    <property type="entry name" value="POLXc"/>
    <property type="match status" value="1"/>
</dbReference>
<accession>A0A1Y2BAG1</accession>
<evidence type="ECO:0000256" key="1">
    <source>
        <dbReference type="ARBA" id="ARBA00001936"/>
    </source>
</evidence>
<feature type="region of interest" description="Disordered" evidence="8">
    <location>
        <begin position="48"/>
        <end position="67"/>
    </location>
</feature>
<dbReference type="InterPro" id="IPR001357">
    <property type="entry name" value="BRCT_dom"/>
</dbReference>
<dbReference type="GO" id="GO:0006303">
    <property type="term" value="P:double-strand break repair via nonhomologous end joining"/>
    <property type="evidence" value="ECO:0007669"/>
    <property type="project" value="TreeGrafter"/>
</dbReference>
<dbReference type="PRINTS" id="PR00869">
    <property type="entry name" value="DNAPOLX"/>
</dbReference>
<feature type="compositionally biased region" description="Basic and acidic residues" evidence="8">
    <location>
        <begin position="479"/>
        <end position="494"/>
    </location>
</feature>
<keyword evidence="4" id="KW-0808">Transferase</keyword>
<dbReference type="Pfam" id="PF10391">
    <property type="entry name" value="DNA_pol_lambd_f"/>
    <property type="match status" value="1"/>
</dbReference>
<dbReference type="STRING" id="71784.A0A1Y2BAG1"/>
<dbReference type="InterPro" id="IPR029398">
    <property type="entry name" value="PolB_thumb"/>
</dbReference>
<evidence type="ECO:0000313" key="10">
    <source>
        <dbReference type="EMBL" id="ORY31676.1"/>
    </source>
</evidence>
<keyword evidence="5" id="KW-0548">Nucleotidyltransferase</keyword>
<dbReference type="Gene3D" id="3.30.460.10">
    <property type="entry name" value="Beta Polymerase, domain 2"/>
    <property type="match status" value="1"/>
</dbReference>
<dbReference type="CDD" id="cd00141">
    <property type="entry name" value="NT_POLXc"/>
    <property type="match status" value="1"/>
</dbReference>
<reference evidence="10 11" key="1">
    <citation type="submission" date="2016-07" db="EMBL/GenBank/DDBJ databases">
        <title>Pervasive Adenine N6-methylation of Active Genes in Fungi.</title>
        <authorList>
            <consortium name="DOE Joint Genome Institute"/>
            <person name="Mondo S.J."/>
            <person name="Dannebaum R.O."/>
            <person name="Kuo R.C."/>
            <person name="Labutti K."/>
            <person name="Haridas S."/>
            <person name="Kuo A."/>
            <person name="Salamov A."/>
            <person name="Ahrendt S.R."/>
            <person name="Lipzen A."/>
            <person name="Sullivan W."/>
            <person name="Andreopoulos W.B."/>
            <person name="Clum A."/>
            <person name="Lindquist E."/>
            <person name="Daum C."/>
            <person name="Ramamoorthy G.K."/>
            <person name="Gryganskyi A."/>
            <person name="Culley D."/>
            <person name="Magnuson J.K."/>
            <person name="James T.Y."/>
            <person name="O'Malley M.A."/>
            <person name="Stajich J.E."/>
            <person name="Spatafora J.W."/>
            <person name="Visel A."/>
            <person name="Grigoriev I.V."/>
        </authorList>
    </citation>
    <scope>NUCLEOTIDE SEQUENCE [LARGE SCALE GENOMIC DNA]</scope>
    <source>
        <strain evidence="10 11">68-887.2</strain>
    </source>
</reference>
<dbReference type="InterPro" id="IPR002054">
    <property type="entry name" value="DNA-dir_DNA_pol_X"/>
</dbReference>
<evidence type="ECO:0000256" key="6">
    <source>
        <dbReference type="ARBA" id="ARBA00022705"/>
    </source>
</evidence>
<dbReference type="Pfam" id="PF14792">
    <property type="entry name" value="DNA_pol_B_palm"/>
    <property type="match status" value="1"/>
</dbReference>
<keyword evidence="11" id="KW-1185">Reference proteome</keyword>
<dbReference type="GO" id="GO:0016829">
    <property type="term" value="F:lyase activity"/>
    <property type="evidence" value="ECO:0007669"/>
    <property type="project" value="UniProtKB-KW"/>
</dbReference>
<dbReference type="PROSITE" id="PS50172">
    <property type="entry name" value="BRCT"/>
    <property type="match status" value="1"/>
</dbReference>
<dbReference type="InterPro" id="IPR043519">
    <property type="entry name" value="NT_sf"/>
</dbReference>
<evidence type="ECO:0000256" key="2">
    <source>
        <dbReference type="ARBA" id="ARBA00016513"/>
    </source>
</evidence>
<dbReference type="EMBL" id="MCFC01000014">
    <property type="protein sequence ID" value="ORY31676.1"/>
    <property type="molecule type" value="Genomic_DNA"/>
</dbReference>
<dbReference type="SUPFAM" id="SSF47802">
    <property type="entry name" value="DNA polymerase beta, N-terminal domain-like"/>
    <property type="match status" value="1"/>
</dbReference>
<name>A0A1Y2BAG1_9TREE</name>
<dbReference type="Gene3D" id="3.40.50.10190">
    <property type="entry name" value="BRCT domain"/>
    <property type="match status" value="1"/>
</dbReference>
<dbReference type="InterPro" id="IPR002008">
    <property type="entry name" value="DNA_pol_X_beta-like"/>
</dbReference>
<dbReference type="Gene3D" id="1.10.150.110">
    <property type="entry name" value="DNA polymerase beta, N-terminal domain-like"/>
    <property type="match status" value="1"/>
</dbReference>
<keyword evidence="7" id="KW-0456">Lyase</keyword>
<comment type="caution">
    <text evidence="10">The sequence shown here is derived from an EMBL/GenBank/DDBJ whole genome shotgun (WGS) entry which is preliminary data.</text>
</comment>
<protein>
    <recommendedName>
        <fullName evidence="2">DNA polymerase lambda</fullName>
    </recommendedName>
</protein>
<dbReference type="Proteomes" id="UP000193986">
    <property type="component" value="Unassembled WGS sequence"/>
</dbReference>
<dbReference type="InterPro" id="IPR037160">
    <property type="entry name" value="DNA_Pol_thumb_sf"/>
</dbReference>
<dbReference type="GO" id="GO:0003887">
    <property type="term" value="F:DNA-directed DNA polymerase activity"/>
    <property type="evidence" value="ECO:0007669"/>
    <property type="project" value="InterPro"/>
</dbReference>
<evidence type="ECO:0000256" key="5">
    <source>
        <dbReference type="ARBA" id="ARBA00022695"/>
    </source>
</evidence>
<dbReference type="Gene3D" id="3.30.210.10">
    <property type="entry name" value="DNA polymerase, thumb domain"/>
    <property type="match status" value="1"/>
</dbReference>
<dbReference type="AlphaFoldDB" id="A0A1Y2BAG1"/>
<feature type="region of interest" description="Disordered" evidence="8">
    <location>
        <begin position="106"/>
        <end position="173"/>
    </location>
</feature>
<feature type="domain" description="BRCT" evidence="9">
    <location>
        <begin position="229"/>
        <end position="327"/>
    </location>
</feature>
<dbReference type="SUPFAM" id="SSF81301">
    <property type="entry name" value="Nucleotidyltransferase"/>
    <property type="match status" value="1"/>
</dbReference>
<evidence type="ECO:0000259" key="9">
    <source>
        <dbReference type="PROSITE" id="PS50172"/>
    </source>
</evidence>
<dbReference type="InterPro" id="IPR022312">
    <property type="entry name" value="DNA_pol_X"/>
</dbReference>
<dbReference type="SUPFAM" id="SSF52113">
    <property type="entry name" value="BRCT domain"/>
    <property type="match status" value="1"/>
</dbReference>
<proteinExistence type="predicted"/>
<organism evidence="10 11">
    <name type="scientific">Naematelia encephala</name>
    <dbReference type="NCBI Taxonomy" id="71784"/>
    <lineage>
        <taxon>Eukaryota</taxon>
        <taxon>Fungi</taxon>
        <taxon>Dikarya</taxon>
        <taxon>Basidiomycota</taxon>
        <taxon>Agaricomycotina</taxon>
        <taxon>Tremellomycetes</taxon>
        <taxon>Tremellales</taxon>
        <taxon>Naemateliaceae</taxon>
        <taxon>Naematelia</taxon>
    </lineage>
</organism>
<dbReference type="SUPFAM" id="SSF81585">
    <property type="entry name" value="PsbU/PolX domain-like"/>
    <property type="match status" value="1"/>
</dbReference>
<feature type="region of interest" description="Disordered" evidence="8">
    <location>
        <begin position="475"/>
        <end position="500"/>
    </location>
</feature>
<evidence type="ECO:0000256" key="4">
    <source>
        <dbReference type="ARBA" id="ARBA00022679"/>
    </source>
</evidence>
<dbReference type="PANTHER" id="PTHR11276:SF28">
    <property type="entry name" value="DNA POLYMERASE LAMBDA"/>
    <property type="match status" value="1"/>
</dbReference>
<dbReference type="Pfam" id="PF14791">
    <property type="entry name" value="DNA_pol_B_thumb"/>
    <property type="match status" value="1"/>
</dbReference>